<dbReference type="InterPro" id="IPR043887">
    <property type="entry name" value="DUF5845"/>
</dbReference>
<name>A0A6N1NTJ8_9VIRU</name>
<organism evidence="1">
    <name type="scientific">Tupanvirus soda lake</name>
    <dbReference type="NCBI Taxonomy" id="2126985"/>
    <lineage>
        <taxon>Viruses</taxon>
        <taxon>Varidnaviria</taxon>
        <taxon>Bamfordvirae</taxon>
        <taxon>Nucleocytoviricota</taxon>
        <taxon>Megaviricetes</taxon>
        <taxon>Imitervirales</taxon>
        <taxon>Mimiviridae</taxon>
        <taxon>Megamimivirinae</taxon>
        <taxon>Tupanvirus</taxon>
        <taxon>Tupanvirus salinum</taxon>
    </lineage>
</organism>
<sequence>MLKALKLFDFKFDLPLNGSRIAWNNLNNKIIKNEIVILEGFDDIHPHNEGPIFTANKVFLLSCDKNFVYYWLNKSTFPNASVIYLSSHPCELVVFYRNFNEICLHDHYKHYKKRWADDLENVKIITTKEINDELAKYVNEDIIFEDNKKED</sequence>
<proteinExistence type="predicted"/>
<reference evidence="1" key="1">
    <citation type="submission" date="2017-01" db="EMBL/GenBank/DDBJ databases">
        <authorList>
            <person name="Assis F.L."/>
            <person name="Abrahao J.S."/>
            <person name="Silva L."/>
            <person name="Khalil J.B."/>
            <person name="Rodrigues R."/>
            <person name="Silva L.S."/>
            <person name="Arantes T."/>
            <person name="Boratto P."/>
            <person name="Andrade M."/>
            <person name="Kroon E.G."/>
            <person name="Ribeiro B."/>
            <person name="Bergier I."/>
            <person name="Seligmann H."/>
            <person name="Ghigo E."/>
            <person name="Colson P."/>
            <person name="Levasseur A."/>
            <person name="Raoult D."/>
            <person name="Scola B.L."/>
        </authorList>
    </citation>
    <scope>NUCLEOTIDE SEQUENCE</scope>
    <source>
        <strain evidence="1">Soda lake</strain>
    </source>
</reference>
<reference evidence="1" key="2">
    <citation type="journal article" date="2018" name="Nat. Commun.">
        <title>Tailed giant Tupanvirus possesses the most complete translational apparatus of the known virosphere.</title>
        <authorList>
            <person name="Abrahao J."/>
            <person name="Silva L."/>
            <person name="Silva L.S."/>
            <person name="Khalil J.Y.B."/>
            <person name="Rodrigues R."/>
            <person name="Arantes T."/>
            <person name="Assis F."/>
            <person name="Boratto P."/>
            <person name="Andrade M."/>
            <person name="Kroon E.G."/>
            <person name="Ribeiro B."/>
            <person name="Bergier I."/>
            <person name="Seligmann H."/>
            <person name="Ghigo E."/>
            <person name="Colson P."/>
            <person name="Levasseur A."/>
            <person name="Kroemer G."/>
            <person name="Raoult D."/>
            <person name="La Scola B."/>
        </authorList>
    </citation>
    <scope>NUCLEOTIDE SEQUENCE [LARGE SCALE GENOMIC DNA]</scope>
    <source>
        <strain evidence="1">Soda lake</strain>
    </source>
</reference>
<accession>A0A6N1NTJ8</accession>
<dbReference type="EMBL" id="KY523104">
    <property type="protein sequence ID" value="QKU34928.1"/>
    <property type="molecule type" value="Genomic_DNA"/>
</dbReference>
<dbReference type="Pfam" id="PF19163">
    <property type="entry name" value="DUF5845"/>
    <property type="match status" value="1"/>
</dbReference>
<protein>
    <submittedName>
        <fullName evidence="1">Uncharacterized protein</fullName>
    </submittedName>
</protein>
<dbReference type="GeneID" id="80518345"/>
<evidence type="ECO:0000313" key="1">
    <source>
        <dbReference type="EMBL" id="QKU34928.1"/>
    </source>
</evidence>
<dbReference type="KEGG" id="vg:80518345"/>
<dbReference type="RefSeq" id="YP_010781581.1">
    <property type="nucleotide sequence ID" value="NC_075039.1"/>
</dbReference>